<organism evidence="9 10">
    <name type="scientific">Pseudoteredinibacter isoporae</name>
    <dbReference type="NCBI Taxonomy" id="570281"/>
    <lineage>
        <taxon>Bacteria</taxon>
        <taxon>Pseudomonadati</taxon>
        <taxon>Pseudomonadota</taxon>
        <taxon>Gammaproteobacteria</taxon>
        <taxon>Cellvibrionales</taxon>
        <taxon>Cellvibrionaceae</taxon>
        <taxon>Pseudoteredinibacter</taxon>
    </lineage>
</organism>
<feature type="transmembrane region" description="Helical" evidence="7">
    <location>
        <begin position="207"/>
        <end position="232"/>
    </location>
</feature>
<evidence type="ECO:0000256" key="3">
    <source>
        <dbReference type="ARBA" id="ARBA00022448"/>
    </source>
</evidence>
<keyword evidence="3" id="KW-0813">Transport</keyword>
<evidence type="ECO:0000256" key="7">
    <source>
        <dbReference type="SAM" id="Phobius"/>
    </source>
</evidence>
<evidence type="ECO:0000256" key="1">
    <source>
        <dbReference type="ARBA" id="ARBA00004127"/>
    </source>
</evidence>
<evidence type="ECO:0000256" key="4">
    <source>
        <dbReference type="ARBA" id="ARBA00022692"/>
    </source>
</evidence>
<gene>
    <name evidence="9" type="ORF">HNR48_000332</name>
</gene>
<evidence type="ECO:0000313" key="9">
    <source>
        <dbReference type="EMBL" id="MBB6520054.1"/>
    </source>
</evidence>
<dbReference type="PANTHER" id="PTHR23514">
    <property type="entry name" value="BYPASS OF STOP CODON PROTEIN 6"/>
    <property type="match status" value="1"/>
</dbReference>
<feature type="transmembrane region" description="Helical" evidence="7">
    <location>
        <begin position="284"/>
        <end position="305"/>
    </location>
</feature>
<dbReference type="GO" id="GO:0022857">
    <property type="term" value="F:transmembrane transporter activity"/>
    <property type="evidence" value="ECO:0007669"/>
    <property type="project" value="InterPro"/>
</dbReference>
<evidence type="ECO:0000313" key="10">
    <source>
        <dbReference type="Proteomes" id="UP000528457"/>
    </source>
</evidence>
<evidence type="ECO:0000256" key="6">
    <source>
        <dbReference type="ARBA" id="ARBA00023136"/>
    </source>
</evidence>
<keyword evidence="4 7" id="KW-0812">Transmembrane</keyword>
<keyword evidence="10" id="KW-1185">Reference proteome</keyword>
<feature type="transmembrane region" description="Helical" evidence="7">
    <location>
        <begin position="252"/>
        <end position="272"/>
    </location>
</feature>
<dbReference type="GO" id="GO:0016020">
    <property type="term" value="C:membrane"/>
    <property type="evidence" value="ECO:0007669"/>
    <property type="project" value="TreeGrafter"/>
</dbReference>
<dbReference type="InterPro" id="IPR020846">
    <property type="entry name" value="MFS_dom"/>
</dbReference>
<feature type="transmembrane region" description="Helical" evidence="7">
    <location>
        <begin position="386"/>
        <end position="404"/>
    </location>
</feature>
<reference evidence="9 10" key="1">
    <citation type="submission" date="2020-08" db="EMBL/GenBank/DDBJ databases">
        <title>Genomic Encyclopedia of Type Strains, Phase IV (KMG-IV): sequencing the most valuable type-strain genomes for metagenomic binning, comparative biology and taxonomic classification.</title>
        <authorList>
            <person name="Goeker M."/>
        </authorList>
    </citation>
    <scope>NUCLEOTIDE SEQUENCE [LARGE SCALE GENOMIC DNA]</scope>
    <source>
        <strain evidence="9 10">DSM 22368</strain>
    </source>
</reference>
<feature type="transmembrane region" description="Helical" evidence="7">
    <location>
        <begin position="12"/>
        <end position="32"/>
    </location>
</feature>
<comment type="caution">
    <text evidence="9">The sequence shown here is derived from an EMBL/GenBank/DDBJ whole genome shotgun (WGS) entry which is preliminary data.</text>
</comment>
<dbReference type="Gene3D" id="1.20.1250.20">
    <property type="entry name" value="MFS general substrate transporter like domains"/>
    <property type="match status" value="1"/>
</dbReference>
<name>A0A7X0MVP2_9GAMM</name>
<accession>A0A7X0MVP2</accession>
<dbReference type="PROSITE" id="PS50850">
    <property type="entry name" value="MFS"/>
    <property type="match status" value="1"/>
</dbReference>
<dbReference type="AlphaFoldDB" id="A0A7X0MVP2"/>
<protein>
    <submittedName>
        <fullName evidence="9">Fucose permease</fullName>
    </submittedName>
</protein>
<feature type="transmembrane region" description="Helical" evidence="7">
    <location>
        <begin position="317"/>
        <end position="339"/>
    </location>
</feature>
<dbReference type="InterPro" id="IPR051788">
    <property type="entry name" value="MFS_Transporter"/>
</dbReference>
<dbReference type="InterPro" id="IPR011701">
    <property type="entry name" value="MFS"/>
</dbReference>
<sequence length="421" mass="45758">MNSLWTVKLSLFINYFLFAMLLNSVGTVIFQVQNSFAVGETAASVIEAYKDLSIALTSFLIGSFITKIGYKRSMLFSLLLISACCLLIPYIPGFWSIKLLFAVTGFCFALVKVSTFACIALFAEKRQEHASFMNFLEAIFMVGVLSGYFLFSFYVDNDDPGNLVWLNVYFLLSGLALMAFFLLLVSPLDESKIDAEHEQSKSIKEDFWGMLTLCAKPLVTVFVVSIFLYVLVEQSIMSWLPTFNSRVLNMSASLSIQMASMLAAATAIGRLCAGFALQRVSWYLLLNACLFAAAGLVLLAMPMAASHDGSLVESWSAAPVAAFVFPLIGLCLAPIYPAVNSLILSSLPLKMHAAMAGLIVVFSALGGTTGSILTGKLFEVVGGREAFYFSLIPIVGLVACLYLFRTKVEAQGSPQGLSTES</sequence>
<dbReference type="InterPro" id="IPR036259">
    <property type="entry name" value="MFS_trans_sf"/>
</dbReference>
<dbReference type="PANTHER" id="PTHR23514:SF3">
    <property type="entry name" value="BYPASS OF STOP CODON PROTEIN 6"/>
    <property type="match status" value="1"/>
</dbReference>
<keyword evidence="6 7" id="KW-0472">Membrane</keyword>
<dbReference type="InParanoid" id="A0A7X0MVP2"/>
<feature type="transmembrane region" description="Helical" evidence="7">
    <location>
        <begin position="135"/>
        <end position="154"/>
    </location>
</feature>
<feature type="transmembrane region" description="Helical" evidence="7">
    <location>
        <begin position="99"/>
        <end position="123"/>
    </location>
</feature>
<feature type="transmembrane region" description="Helical" evidence="7">
    <location>
        <begin position="351"/>
        <end position="374"/>
    </location>
</feature>
<comment type="subcellular location">
    <subcellularLocation>
        <location evidence="1">Endomembrane system</location>
        <topology evidence="1">Multi-pass membrane protein</topology>
    </subcellularLocation>
</comment>
<proteinExistence type="inferred from homology"/>
<dbReference type="Proteomes" id="UP000528457">
    <property type="component" value="Unassembled WGS sequence"/>
</dbReference>
<feature type="domain" description="Major facilitator superfamily (MFS) profile" evidence="8">
    <location>
        <begin position="7"/>
        <end position="408"/>
    </location>
</feature>
<dbReference type="Pfam" id="PF07690">
    <property type="entry name" value="MFS_1"/>
    <property type="match status" value="1"/>
</dbReference>
<dbReference type="SUPFAM" id="SSF103473">
    <property type="entry name" value="MFS general substrate transporter"/>
    <property type="match status" value="1"/>
</dbReference>
<evidence type="ECO:0000256" key="2">
    <source>
        <dbReference type="ARBA" id="ARBA00008335"/>
    </source>
</evidence>
<feature type="transmembrane region" description="Helical" evidence="7">
    <location>
        <begin position="75"/>
        <end position="93"/>
    </location>
</feature>
<feature type="transmembrane region" description="Helical" evidence="7">
    <location>
        <begin position="166"/>
        <end position="186"/>
    </location>
</feature>
<evidence type="ECO:0000259" key="8">
    <source>
        <dbReference type="PROSITE" id="PS50850"/>
    </source>
</evidence>
<dbReference type="RefSeq" id="WP_166852386.1">
    <property type="nucleotide sequence ID" value="NZ_JAAONY010000001.1"/>
</dbReference>
<keyword evidence="5 7" id="KW-1133">Transmembrane helix</keyword>
<evidence type="ECO:0000256" key="5">
    <source>
        <dbReference type="ARBA" id="ARBA00022989"/>
    </source>
</evidence>
<comment type="similarity">
    <text evidence="2">Belongs to the major facilitator superfamily.</text>
</comment>
<dbReference type="GO" id="GO:0012505">
    <property type="term" value="C:endomembrane system"/>
    <property type="evidence" value="ECO:0007669"/>
    <property type="project" value="UniProtKB-SubCell"/>
</dbReference>
<dbReference type="EMBL" id="JACHHT010000001">
    <property type="protein sequence ID" value="MBB6520054.1"/>
    <property type="molecule type" value="Genomic_DNA"/>
</dbReference>